<dbReference type="Pfam" id="PF17820">
    <property type="entry name" value="PDZ_6"/>
    <property type="match status" value="2"/>
</dbReference>
<keyword evidence="6 11" id="KW-0378">Hydrolase</keyword>
<dbReference type="EC" id="3.4.24.-" evidence="11"/>
<evidence type="ECO:0000256" key="1">
    <source>
        <dbReference type="ARBA" id="ARBA00001947"/>
    </source>
</evidence>
<accession>A0A450T0G8</accession>
<evidence type="ECO:0000256" key="4">
    <source>
        <dbReference type="ARBA" id="ARBA00022670"/>
    </source>
</evidence>
<comment type="similarity">
    <text evidence="3 11">Belongs to the peptidase M50B family.</text>
</comment>
<evidence type="ECO:0000256" key="10">
    <source>
        <dbReference type="ARBA" id="ARBA00023136"/>
    </source>
</evidence>
<dbReference type="EMBL" id="CAADEY010000073">
    <property type="protein sequence ID" value="VFJ59752.1"/>
    <property type="molecule type" value="Genomic_DNA"/>
</dbReference>
<comment type="subcellular location">
    <subcellularLocation>
        <location evidence="2">Membrane</location>
        <topology evidence="2">Multi-pass membrane protein</topology>
    </subcellularLocation>
</comment>
<feature type="transmembrane region" description="Helical" evidence="11">
    <location>
        <begin position="437"/>
        <end position="458"/>
    </location>
</feature>
<evidence type="ECO:0000256" key="3">
    <source>
        <dbReference type="ARBA" id="ARBA00007931"/>
    </source>
</evidence>
<evidence type="ECO:0000256" key="2">
    <source>
        <dbReference type="ARBA" id="ARBA00004141"/>
    </source>
</evidence>
<feature type="domain" description="PDZ" evidence="12">
    <location>
        <begin position="207"/>
        <end position="281"/>
    </location>
</feature>
<proteinExistence type="inferred from homology"/>
<feature type="transmembrane region" description="Helical" evidence="11">
    <location>
        <begin position="98"/>
        <end position="119"/>
    </location>
</feature>
<evidence type="ECO:0000256" key="7">
    <source>
        <dbReference type="ARBA" id="ARBA00022833"/>
    </source>
</evidence>
<name>A0A450T0G8_9GAMM</name>
<dbReference type="InterPro" id="IPR008915">
    <property type="entry name" value="Peptidase_M50"/>
</dbReference>
<evidence type="ECO:0000256" key="5">
    <source>
        <dbReference type="ARBA" id="ARBA00022692"/>
    </source>
</evidence>
<dbReference type="PANTHER" id="PTHR42837">
    <property type="entry name" value="REGULATOR OF SIGMA-E PROTEASE RSEP"/>
    <property type="match status" value="1"/>
</dbReference>
<protein>
    <recommendedName>
        <fullName evidence="11">Zinc metalloprotease</fullName>
        <ecNumber evidence="11">3.4.24.-</ecNumber>
    </recommendedName>
</protein>
<evidence type="ECO:0000259" key="12">
    <source>
        <dbReference type="SMART" id="SM00228"/>
    </source>
</evidence>
<sequence>MDLLYAILGFAIVVGVLVTVHEFGHFWVARRLGVRVLSFSIGFGKPLFVHRSRLDETQYIIGAVPLGGYVKMLDEREGPVEKDELSRAFNRKPLSTRVAIVLAGPLCNLLFAIFAYWIMFVAGVSGIKPLVADVAPGSIADRAGLIPNDVILSVDGRIVRSWEFAVQAIIDESLERKFIPVTVRRESGYDVQLSLNLHSLALDDLTGNKFFRTAGVFPPLPSRSAVIGWVDPDGAAKRAGLLKGDRIISAEGETFSDWNEWRKFIQHRPEHTIKLRIERDNLPVTVMIRPEPIKTETGVIGFIGAAADHPTDKDLQVYRQHFYITESYSPIIAFQRALRETVNTSLLTVRMLWKVLTLEASIKNLSGPISIAEYAGAAVQIGVTKFLQLLAILSVSIGILNLLPIPVLDGGHLMYYFWEFVRGKPLSEEAQSIGSRLGITVLIGLMGIVFFNDLVRLFG</sequence>
<evidence type="ECO:0000256" key="6">
    <source>
        <dbReference type="ARBA" id="ARBA00022801"/>
    </source>
</evidence>
<dbReference type="CDD" id="cd06163">
    <property type="entry name" value="S2P-M50_PDZ_RseP-like"/>
    <property type="match status" value="1"/>
</dbReference>
<keyword evidence="10 11" id="KW-0472">Membrane</keyword>
<keyword evidence="8 11" id="KW-1133">Transmembrane helix</keyword>
<dbReference type="CDD" id="cd23081">
    <property type="entry name" value="cpPDZ_EcRseP-like"/>
    <property type="match status" value="1"/>
</dbReference>
<dbReference type="AlphaFoldDB" id="A0A450T0G8"/>
<keyword evidence="4 13" id="KW-0645">Protease</keyword>
<dbReference type="GO" id="GO:0016020">
    <property type="term" value="C:membrane"/>
    <property type="evidence" value="ECO:0007669"/>
    <property type="project" value="UniProtKB-SubCell"/>
</dbReference>
<keyword evidence="5 11" id="KW-0812">Transmembrane</keyword>
<dbReference type="GO" id="GO:0004222">
    <property type="term" value="F:metalloendopeptidase activity"/>
    <property type="evidence" value="ECO:0007669"/>
    <property type="project" value="InterPro"/>
</dbReference>
<dbReference type="GO" id="GO:0046872">
    <property type="term" value="F:metal ion binding"/>
    <property type="evidence" value="ECO:0007669"/>
    <property type="project" value="UniProtKB-KW"/>
</dbReference>
<dbReference type="InterPro" id="IPR041489">
    <property type="entry name" value="PDZ_6"/>
</dbReference>
<dbReference type="InterPro" id="IPR004387">
    <property type="entry name" value="Pept_M50_Zn"/>
</dbReference>
<evidence type="ECO:0000313" key="13">
    <source>
        <dbReference type="EMBL" id="VFJ59752.1"/>
    </source>
</evidence>
<evidence type="ECO:0000256" key="8">
    <source>
        <dbReference type="ARBA" id="ARBA00022989"/>
    </source>
</evidence>
<dbReference type="InterPro" id="IPR001478">
    <property type="entry name" value="PDZ"/>
</dbReference>
<dbReference type="SMART" id="SM00228">
    <property type="entry name" value="PDZ"/>
    <property type="match status" value="2"/>
</dbReference>
<dbReference type="Pfam" id="PF02163">
    <property type="entry name" value="Peptidase_M50"/>
    <property type="match status" value="1"/>
</dbReference>
<dbReference type="PANTHER" id="PTHR42837:SF2">
    <property type="entry name" value="MEMBRANE METALLOPROTEASE ARASP2, CHLOROPLASTIC-RELATED"/>
    <property type="match status" value="1"/>
</dbReference>
<comment type="cofactor">
    <cofactor evidence="1 11">
        <name>Zn(2+)</name>
        <dbReference type="ChEBI" id="CHEBI:29105"/>
    </cofactor>
</comment>
<evidence type="ECO:0000256" key="11">
    <source>
        <dbReference type="RuleBase" id="RU362031"/>
    </source>
</evidence>
<dbReference type="SUPFAM" id="SSF50156">
    <property type="entry name" value="PDZ domain-like"/>
    <property type="match status" value="2"/>
</dbReference>
<dbReference type="InterPro" id="IPR036034">
    <property type="entry name" value="PDZ_sf"/>
</dbReference>
<feature type="transmembrane region" description="Helical" evidence="11">
    <location>
        <begin position="6"/>
        <end position="28"/>
    </location>
</feature>
<gene>
    <name evidence="13" type="ORF">BECKDK2373C_GA0170839_107323</name>
</gene>
<keyword evidence="9 11" id="KW-0482">Metalloprotease</keyword>
<feature type="domain" description="PDZ" evidence="12">
    <location>
        <begin position="115"/>
        <end position="187"/>
    </location>
</feature>
<dbReference type="Gene3D" id="2.30.42.10">
    <property type="match status" value="2"/>
</dbReference>
<evidence type="ECO:0000256" key="9">
    <source>
        <dbReference type="ARBA" id="ARBA00023049"/>
    </source>
</evidence>
<dbReference type="GO" id="GO:0006508">
    <property type="term" value="P:proteolysis"/>
    <property type="evidence" value="ECO:0007669"/>
    <property type="project" value="UniProtKB-KW"/>
</dbReference>
<keyword evidence="7 11" id="KW-0862">Zinc</keyword>
<keyword evidence="11" id="KW-0479">Metal-binding</keyword>
<reference evidence="13" key="1">
    <citation type="submission" date="2019-02" db="EMBL/GenBank/DDBJ databases">
        <authorList>
            <person name="Gruber-Vodicka R. H."/>
            <person name="Seah K. B. B."/>
        </authorList>
    </citation>
    <scope>NUCLEOTIDE SEQUENCE</scope>
    <source>
        <strain evidence="13">BECK_DK161</strain>
    </source>
</reference>
<dbReference type="NCBIfam" id="TIGR00054">
    <property type="entry name" value="RIP metalloprotease RseP"/>
    <property type="match status" value="1"/>
</dbReference>
<organism evidence="13">
    <name type="scientific">Candidatus Kentrum sp. DK</name>
    <dbReference type="NCBI Taxonomy" id="2126562"/>
    <lineage>
        <taxon>Bacteria</taxon>
        <taxon>Pseudomonadati</taxon>
        <taxon>Pseudomonadota</taxon>
        <taxon>Gammaproteobacteria</taxon>
        <taxon>Candidatus Kentrum</taxon>
    </lineage>
</organism>
<feature type="transmembrane region" description="Helical" evidence="11">
    <location>
        <begin position="389"/>
        <end position="417"/>
    </location>
</feature>